<evidence type="ECO:0000256" key="2">
    <source>
        <dbReference type="ARBA" id="ARBA00022676"/>
    </source>
</evidence>
<dbReference type="GO" id="GO:0008375">
    <property type="term" value="F:acetylglucosaminyltransferase activity"/>
    <property type="evidence" value="ECO:0007669"/>
    <property type="project" value="TreeGrafter"/>
</dbReference>
<dbReference type="Pfam" id="PF04666">
    <property type="entry name" value="MGAT4_cons"/>
    <property type="match status" value="2"/>
</dbReference>
<organism evidence="6 7">
    <name type="scientific">Danionella cerebrum</name>
    <dbReference type="NCBI Taxonomy" id="2873325"/>
    <lineage>
        <taxon>Eukaryota</taxon>
        <taxon>Metazoa</taxon>
        <taxon>Chordata</taxon>
        <taxon>Craniata</taxon>
        <taxon>Vertebrata</taxon>
        <taxon>Euteleostomi</taxon>
        <taxon>Actinopterygii</taxon>
        <taxon>Neopterygii</taxon>
        <taxon>Teleostei</taxon>
        <taxon>Ostariophysi</taxon>
        <taxon>Cypriniformes</taxon>
        <taxon>Danionidae</taxon>
        <taxon>Danioninae</taxon>
        <taxon>Danionella</taxon>
    </lineage>
</organism>
<name>A0A553R7P8_9TELE</name>
<dbReference type="Pfam" id="PF23524">
    <property type="entry name" value="MGAT4A_C"/>
    <property type="match status" value="1"/>
</dbReference>
<evidence type="ECO:0000313" key="6">
    <source>
        <dbReference type="EMBL" id="TRY98204.1"/>
    </source>
</evidence>
<dbReference type="PANTHER" id="PTHR12062:SF1">
    <property type="entry name" value="ALPHA-1,3-MANNOSYL-GLYCOPROTEIN 4-BETA-N-ACETYLGLUCOSAMINYLTRANSFERASE B"/>
    <property type="match status" value="1"/>
</dbReference>
<evidence type="ECO:0000259" key="5">
    <source>
        <dbReference type="Pfam" id="PF23524"/>
    </source>
</evidence>
<evidence type="ECO:0000313" key="7">
    <source>
        <dbReference type="Proteomes" id="UP000316079"/>
    </source>
</evidence>
<accession>A0A553R7P8</accession>
<dbReference type="EMBL" id="SRMA01025183">
    <property type="protein sequence ID" value="TRY98204.1"/>
    <property type="molecule type" value="Genomic_DNA"/>
</dbReference>
<dbReference type="Proteomes" id="UP000316079">
    <property type="component" value="Unassembled WGS sequence"/>
</dbReference>
<comment type="caution">
    <text evidence="6">The sequence shown here is derived from an EMBL/GenBank/DDBJ whole genome shotgun (WGS) entry which is preliminary data.</text>
</comment>
<dbReference type="GO" id="GO:0005795">
    <property type="term" value="C:Golgi stack"/>
    <property type="evidence" value="ECO:0007669"/>
    <property type="project" value="TreeGrafter"/>
</dbReference>
<feature type="domain" description="MGAT4 A/B/C C-terminal" evidence="5">
    <location>
        <begin position="470"/>
        <end position="610"/>
    </location>
</feature>
<dbReference type="OrthoDB" id="2016523at2759"/>
<sequence>MCCVFSGNVVDIYQREFLALRERLHSAEQENLKRSKELNLVLDEIKRAIAEKQALRDINRTWSSLSGENIDPDPATAVDTELSRYHNETKLKLWNVSSSSSKNVLQLPSIFHHLPHLLAKENSLQPAVHIGQGRTGVSIVMGVPSVKREVHSYLTDTLNSLMSELSPAEKEDCVIVVFIAETDQQYANSIAENLKRLFPVEIQAGLIEIISPSVNFYPDFSHLKESFGDPKERVRWRTKQNLDYCFLMMYAQSKGTYYVQLEDDIVARPNYFTTMKNFALQQPSEEWMILEFSQLGFIVACVALLLIDSLSCLSPEADNWRTIRLFPPDLPFQAVCVAVTPLGDDMKVNQLMLWRPRTFIKHTTFNCCDSQKGKMFKSLDLPLIVEFMLMFYKDKPIDWLLDHIMWVKVCNPEKDAKHCDRQKANLRIRFKPSLFQHVGTHSSLAGKIQKLKDKDFGKQTLHKGHANPLAEVTTSLKTYQHFTLEKAYLGEDFFWAFTPVAGDFIRIRFFTPVRVERYFFRSGNIEHPGDKLFNTTVEVLPFDNIQSEKEALKEGREKTPKYQRTEDGFLRIGKFENGIAEGEVDTSFGPLEALRLSVLTDSPVWVILSEIFIKKAE</sequence>
<protein>
    <recommendedName>
        <fullName evidence="8">Alpha-1,3-mannosyl-glycoprotein 4-beta-N-acetylglucosaminyltransferase B</fullName>
    </recommendedName>
</protein>
<comment type="pathway">
    <text evidence="1">Protein modification; protein glycosylation.</text>
</comment>
<dbReference type="InterPro" id="IPR006759">
    <property type="entry name" value="Glyco_transf_54"/>
</dbReference>
<keyword evidence="2" id="KW-0328">Glycosyltransferase</keyword>
<dbReference type="GO" id="GO:0005793">
    <property type="term" value="C:endoplasmic reticulum-Golgi intermediate compartment"/>
    <property type="evidence" value="ECO:0007669"/>
    <property type="project" value="TreeGrafter"/>
</dbReference>
<dbReference type="STRING" id="623744.A0A553R7P8"/>
<dbReference type="GO" id="GO:0006487">
    <property type="term" value="P:protein N-linked glycosylation"/>
    <property type="evidence" value="ECO:0007669"/>
    <property type="project" value="TreeGrafter"/>
</dbReference>
<dbReference type="InterPro" id="IPR056576">
    <property type="entry name" value="MGAT4_A/B/C_C"/>
</dbReference>
<evidence type="ECO:0000256" key="3">
    <source>
        <dbReference type="ARBA" id="ARBA00022679"/>
    </source>
</evidence>
<evidence type="ECO:0000259" key="4">
    <source>
        <dbReference type="Pfam" id="PF04666"/>
    </source>
</evidence>
<evidence type="ECO:0008006" key="8">
    <source>
        <dbReference type="Google" id="ProtNLM"/>
    </source>
</evidence>
<dbReference type="GO" id="GO:0005783">
    <property type="term" value="C:endoplasmic reticulum"/>
    <property type="evidence" value="ECO:0007669"/>
    <property type="project" value="TreeGrafter"/>
</dbReference>
<reference evidence="6 7" key="1">
    <citation type="journal article" date="2019" name="Sci. Data">
        <title>Hybrid genome assembly and annotation of Danionella translucida.</title>
        <authorList>
            <person name="Kadobianskyi M."/>
            <person name="Schulze L."/>
            <person name="Schuelke M."/>
            <person name="Judkewitz B."/>
        </authorList>
    </citation>
    <scope>NUCLEOTIDE SEQUENCE [LARGE SCALE GENOMIC DNA]</scope>
    <source>
        <strain evidence="6 7">Bolton</strain>
    </source>
</reference>
<dbReference type="PANTHER" id="PTHR12062">
    <property type="entry name" value="N-ACETYLGLUCOSAMINYLTRANSFERASE VI"/>
    <property type="match status" value="1"/>
</dbReference>
<dbReference type="InterPro" id="IPR057279">
    <property type="entry name" value="MGAT4"/>
</dbReference>
<keyword evidence="7" id="KW-1185">Reference proteome</keyword>
<proteinExistence type="predicted"/>
<dbReference type="AlphaFoldDB" id="A0A553R7P8"/>
<feature type="domain" description="MGAT4 conserved region" evidence="4">
    <location>
        <begin position="106"/>
        <end position="298"/>
    </location>
</feature>
<feature type="domain" description="MGAT4 conserved region" evidence="4">
    <location>
        <begin position="373"/>
        <end position="456"/>
    </location>
</feature>
<evidence type="ECO:0000256" key="1">
    <source>
        <dbReference type="ARBA" id="ARBA00004922"/>
    </source>
</evidence>
<keyword evidence="3" id="KW-0808">Transferase</keyword>
<gene>
    <name evidence="6" type="ORF">DNTS_006236</name>
</gene>